<reference evidence="2 3" key="1">
    <citation type="submission" date="2013-07" db="EMBL/GenBank/DDBJ databases">
        <title>The Genome Sequence of Cryptococcus heveanensis BCC8398.</title>
        <authorList>
            <consortium name="The Broad Institute Genome Sequencing Platform"/>
            <person name="Cuomo C."/>
            <person name="Litvintseva A."/>
            <person name="Chen Y."/>
            <person name="Heitman J."/>
            <person name="Sun S."/>
            <person name="Springer D."/>
            <person name="Dromer F."/>
            <person name="Young S.K."/>
            <person name="Zeng Q."/>
            <person name="Gargeya S."/>
            <person name="Fitzgerald M."/>
            <person name="Abouelleil A."/>
            <person name="Alvarado L."/>
            <person name="Berlin A.M."/>
            <person name="Chapman S.B."/>
            <person name="Dewar J."/>
            <person name="Goldberg J."/>
            <person name="Griggs A."/>
            <person name="Gujja S."/>
            <person name="Hansen M."/>
            <person name="Howarth C."/>
            <person name="Imamovic A."/>
            <person name="Larimer J."/>
            <person name="McCowan C."/>
            <person name="Murphy C."/>
            <person name="Pearson M."/>
            <person name="Priest M."/>
            <person name="Roberts A."/>
            <person name="Saif S."/>
            <person name="Shea T."/>
            <person name="Sykes S."/>
            <person name="Wortman J."/>
            <person name="Nusbaum C."/>
            <person name="Birren B."/>
        </authorList>
    </citation>
    <scope>NUCLEOTIDE SEQUENCE [LARGE SCALE GENOMIC DNA]</scope>
    <source>
        <strain evidence="2 3">BCC8398</strain>
    </source>
</reference>
<accession>A0A1B9GN01</accession>
<organism evidence="2 3">
    <name type="scientific">Kwoniella heveanensis BCC8398</name>
    <dbReference type="NCBI Taxonomy" id="1296120"/>
    <lineage>
        <taxon>Eukaryota</taxon>
        <taxon>Fungi</taxon>
        <taxon>Dikarya</taxon>
        <taxon>Basidiomycota</taxon>
        <taxon>Agaricomycotina</taxon>
        <taxon>Tremellomycetes</taxon>
        <taxon>Tremellales</taxon>
        <taxon>Cryptococcaceae</taxon>
        <taxon>Kwoniella</taxon>
    </lineage>
</organism>
<sequence>MSSLNLSSFAPLFGLPPSSSEIKAFLSTLTPPSSSSSSLSNGKSSLDLVPEIKTYPDAVYHNYYAFGLSLFFDPTKNNGLESVDIFNPSPFPKPPKPGRKPEPTYAAPPRLTMDFPTDTLVLPPLKQGGETKSISRPRIFSLDAETTGRQFVSCLGEPSRKGSGGWTGVWLEWSPVELVSTASSQPFPKDTGVESETVKVGIMLELRDPGAQEKVSDDAKKKGMGGVWERAAGWSWASVKVFKP</sequence>
<keyword evidence="3" id="KW-1185">Reference proteome</keyword>
<protein>
    <submittedName>
        <fullName evidence="2">Uncharacterized protein</fullName>
    </submittedName>
</protein>
<dbReference type="OrthoDB" id="2224399at2759"/>
<dbReference type="EMBL" id="KI669509">
    <property type="protein sequence ID" value="OCF32353.1"/>
    <property type="molecule type" value="Genomic_DNA"/>
</dbReference>
<evidence type="ECO:0000256" key="1">
    <source>
        <dbReference type="SAM" id="MobiDB-lite"/>
    </source>
</evidence>
<feature type="region of interest" description="Disordered" evidence="1">
    <location>
        <begin position="86"/>
        <end position="112"/>
    </location>
</feature>
<dbReference type="AlphaFoldDB" id="A0A1B9GN01"/>
<reference evidence="3" key="2">
    <citation type="submission" date="2013-12" db="EMBL/GenBank/DDBJ databases">
        <title>Evolution of pathogenesis and genome organization in the Tremellales.</title>
        <authorList>
            <person name="Cuomo C."/>
            <person name="Litvintseva A."/>
            <person name="Heitman J."/>
            <person name="Chen Y."/>
            <person name="Sun S."/>
            <person name="Springer D."/>
            <person name="Dromer F."/>
            <person name="Young S."/>
            <person name="Zeng Q."/>
            <person name="Chapman S."/>
            <person name="Gujja S."/>
            <person name="Saif S."/>
            <person name="Birren B."/>
        </authorList>
    </citation>
    <scope>NUCLEOTIDE SEQUENCE [LARGE SCALE GENOMIC DNA]</scope>
    <source>
        <strain evidence="3">BCC8398</strain>
    </source>
</reference>
<evidence type="ECO:0000313" key="2">
    <source>
        <dbReference type="EMBL" id="OCF32353.1"/>
    </source>
</evidence>
<proteinExistence type="predicted"/>
<dbReference type="Proteomes" id="UP000092666">
    <property type="component" value="Unassembled WGS sequence"/>
</dbReference>
<name>A0A1B9GN01_9TREE</name>
<gene>
    <name evidence="2" type="ORF">I316_06022</name>
</gene>
<evidence type="ECO:0000313" key="3">
    <source>
        <dbReference type="Proteomes" id="UP000092666"/>
    </source>
</evidence>